<dbReference type="InterPro" id="IPR013783">
    <property type="entry name" value="Ig-like_fold"/>
</dbReference>
<keyword evidence="5" id="KW-1185">Reference proteome</keyword>
<dbReference type="FunFam" id="4.10.75.10:FF:000001">
    <property type="entry name" value="Anosmin 1"/>
    <property type="match status" value="1"/>
</dbReference>
<dbReference type="SUPFAM" id="SSF57256">
    <property type="entry name" value="Elafin-like"/>
    <property type="match status" value="1"/>
</dbReference>
<feature type="domain" description="Fibronectin type-III" evidence="2">
    <location>
        <begin position="721"/>
        <end position="828"/>
    </location>
</feature>
<comment type="caution">
    <text evidence="4">The sequence shown here is derived from an EMBL/GenBank/DDBJ whole genome shotgun (WGS) entry which is preliminary data.</text>
</comment>
<evidence type="ECO:0008006" key="6">
    <source>
        <dbReference type="Google" id="ProtNLM"/>
    </source>
</evidence>
<evidence type="ECO:0000313" key="5">
    <source>
        <dbReference type="Proteomes" id="UP001187343"/>
    </source>
</evidence>
<gene>
    <name evidence="4" type="ORF">Q8A67_006437</name>
</gene>
<dbReference type="Gene3D" id="2.60.40.10">
    <property type="entry name" value="Immunoglobulins"/>
    <property type="match status" value="3"/>
</dbReference>
<dbReference type="CDD" id="cd00063">
    <property type="entry name" value="FN3"/>
    <property type="match status" value="3"/>
</dbReference>
<dbReference type="Pfam" id="PF00095">
    <property type="entry name" value="WAP"/>
    <property type="match status" value="1"/>
</dbReference>
<dbReference type="GO" id="GO:0005576">
    <property type="term" value="C:extracellular region"/>
    <property type="evidence" value="ECO:0007669"/>
    <property type="project" value="InterPro"/>
</dbReference>
<evidence type="ECO:0000313" key="4">
    <source>
        <dbReference type="EMBL" id="KAK2904638.1"/>
    </source>
</evidence>
<dbReference type="PANTHER" id="PTHR14131">
    <property type="entry name" value="ANOSMIN"/>
    <property type="match status" value="1"/>
</dbReference>
<dbReference type="InterPro" id="IPR042447">
    <property type="entry name" value="Anosmin-1"/>
</dbReference>
<dbReference type="InterPro" id="IPR036116">
    <property type="entry name" value="FN3_sf"/>
</dbReference>
<name>A0AA88PXD8_9TELE</name>
<dbReference type="CDD" id="cd00199">
    <property type="entry name" value="WAP"/>
    <property type="match status" value="1"/>
</dbReference>
<dbReference type="EMBL" id="JAUYZG010000006">
    <property type="protein sequence ID" value="KAK2904638.1"/>
    <property type="molecule type" value="Genomic_DNA"/>
</dbReference>
<dbReference type="Pfam" id="PF00041">
    <property type="entry name" value="fn3"/>
    <property type="match status" value="3"/>
</dbReference>
<dbReference type="InterPro" id="IPR003961">
    <property type="entry name" value="FN3_dom"/>
</dbReference>
<dbReference type="Gene3D" id="4.10.75.10">
    <property type="entry name" value="Elafin-like"/>
    <property type="match status" value="1"/>
</dbReference>
<dbReference type="SMART" id="SM00060">
    <property type="entry name" value="FN3"/>
    <property type="match status" value="3"/>
</dbReference>
<feature type="domain" description="WAP" evidence="3">
    <location>
        <begin position="303"/>
        <end position="352"/>
    </location>
</feature>
<dbReference type="GO" id="GO:0009986">
    <property type="term" value="C:cell surface"/>
    <property type="evidence" value="ECO:0007669"/>
    <property type="project" value="TreeGrafter"/>
</dbReference>
<dbReference type="SUPFAM" id="SSF49265">
    <property type="entry name" value="Fibronectin type III"/>
    <property type="match status" value="2"/>
</dbReference>
<dbReference type="GO" id="GO:0030182">
    <property type="term" value="P:neuron differentiation"/>
    <property type="evidence" value="ECO:0007669"/>
    <property type="project" value="TreeGrafter"/>
</dbReference>
<dbReference type="PRINTS" id="PR00003">
    <property type="entry name" value="4DISULPHCORE"/>
</dbReference>
<organism evidence="4 5">
    <name type="scientific">Cirrhinus molitorella</name>
    <name type="common">mud carp</name>
    <dbReference type="NCBI Taxonomy" id="172907"/>
    <lineage>
        <taxon>Eukaryota</taxon>
        <taxon>Metazoa</taxon>
        <taxon>Chordata</taxon>
        <taxon>Craniata</taxon>
        <taxon>Vertebrata</taxon>
        <taxon>Euteleostomi</taxon>
        <taxon>Actinopterygii</taxon>
        <taxon>Neopterygii</taxon>
        <taxon>Teleostei</taxon>
        <taxon>Ostariophysi</taxon>
        <taxon>Cypriniformes</taxon>
        <taxon>Cyprinidae</taxon>
        <taxon>Labeoninae</taxon>
        <taxon>Labeonini</taxon>
        <taxon>Cirrhinus</taxon>
    </lineage>
</organism>
<feature type="domain" description="Fibronectin type-III" evidence="2">
    <location>
        <begin position="468"/>
        <end position="575"/>
    </location>
</feature>
<feature type="region of interest" description="Disordered" evidence="1">
    <location>
        <begin position="451"/>
        <end position="473"/>
    </location>
</feature>
<evidence type="ECO:0000259" key="2">
    <source>
        <dbReference type="PROSITE" id="PS50853"/>
    </source>
</evidence>
<dbReference type="Proteomes" id="UP001187343">
    <property type="component" value="Unassembled WGS sequence"/>
</dbReference>
<evidence type="ECO:0000256" key="1">
    <source>
        <dbReference type="SAM" id="MobiDB-lite"/>
    </source>
</evidence>
<dbReference type="InterPro" id="IPR008197">
    <property type="entry name" value="WAP_dom"/>
</dbReference>
<feature type="domain" description="Fibronectin type-III" evidence="2">
    <location>
        <begin position="358"/>
        <end position="462"/>
    </location>
</feature>
<dbReference type="AlphaFoldDB" id="A0AA88PXD8"/>
<dbReference type="PANTHER" id="PTHR14131:SF6">
    <property type="entry name" value="ANOSMIN-1-RELATED"/>
    <property type="match status" value="1"/>
</dbReference>
<proteinExistence type="predicted"/>
<dbReference type="InterPro" id="IPR040957">
    <property type="entry name" value="Anosmin-1_Cys_box"/>
</dbReference>
<dbReference type="PROSITE" id="PS50853">
    <property type="entry name" value="FN3"/>
    <property type="match status" value="3"/>
</dbReference>
<protein>
    <recommendedName>
        <fullName evidence="6">Anosmin 1</fullName>
    </recommendedName>
</protein>
<dbReference type="GO" id="GO:0030414">
    <property type="term" value="F:peptidase inhibitor activity"/>
    <property type="evidence" value="ECO:0007669"/>
    <property type="project" value="InterPro"/>
</dbReference>
<accession>A0AA88PXD8</accession>
<evidence type="ECO:0000259" key="3">
    <source>
        <dbReference type="PROSITE" id="PS51390"/>
    </source>
</evidence>
<dbReference type="PROSITE" id="PS51390">
    <property type="entry name" value="WAP"/>
    <property type="match status" value="1"/>
</dbReference>
<dbReference type="InterPro" id="IPR036645">
    <property type="entry name" value="Elafin-like_sf"/>
</dbReference>
<dbReference type="SMART" id="SM00217">
    <property type="entry name" value="WAP"/>
    <property type="match status" value="1"/>
</dbReference>
<reference evidence="4" key="1">
    <citation type="submission" date="2023-08" db="EMBL/GenBank/DDBJ databases">
        <title>Chromosome-level Genome Assembly of mud carp (Cirrhinus molitorella).</title>
        <authorList>
            <person name="Liu H."/>
        </authorList>
    </citation>
    <scope>NUCLEOTIDE SEQUENCE</scope>
    <source>
        <strain evidence="4">Prfri</strain>
        <tissue evidence="4">Muscle</tissue>
    </source>
</reference>
<sequence length="851" mass="95030">MIRGFLCLDLTRLPSHADVCCFRRGARVFETLLRSSTGGQNNEHTCGRRSDVNSSCQARLRVTAMKRDAVKSQSPTFPCRNAACWPTLALTVHRCEAAVEKCQEKLFKKKQMPQVHEKAELLSNKVIRSLPASGGAWPRAGLVQWRALTPPRRNAKLSGVASAAEPRSVPVIVALSAAADDRHQGSVMFALTLWIIALLWSAARADARKPDEFFSASVHRARCASRCLSLHITRISAAFKHFQSISCCLSHQNPATCLFRACLEPCQASWDLKENQCQDLCETRFPKKHYECLTSCEFLRSAQTLKPGDCPAPERASGFAAACVESCETDGECTALKKCCPNGCGHTCQTPKNPYKGSPLKPRKELLFVEQPLGPLEVRWSSRFNVSVEPVLYVLQRRWNFGIHPSEDDATQWQDVAQVAEERVLLSDLRPSRWYQFRVAAVNVHGTRGFTAPSKHFRSSRDPSPPPSPSGLRATNITMGADGLLTVRINWTLPAEPDIPVHHYKIYWSWTVPGKSAVPTRRKRRKTSDGARSSVDLEGLQANSSYTVEVQAVSYWGQIRLKSNKASVQFNTQLNNQTKAVSKLRKLEVPDLGLVSMKRATGALEVGTPYYQDGQLQVRIYWKKKGDAVAKRFHVQWMPEYCSHNRSGAPQKSLTQENFINLPSLLFSCKYRVTVHTLNAKRRSKDESISFLTPSCATLRSKSIKPIACPGDTVPSKVLAKPENLTATFSFHDGNVTAAFLWRVSRMHQQQPVTGFQVTWAEVSSASRPNSLPNSIISQSQILPPDHNLLVVSNLRPASFYRLEVQVITTAGEGPATKKIFQTPDRPPLQQKTRLHHLHHHQQQKSSAEKH</sequence>
<dbReference type="Pfam" id="PF17869">
    <property type="entry name" value="Cys_box"/>
    <property type="match status" value="1"/>
</dbReference>